<dbReference type="PROSITE" id="PS50082">
    <property type="entry name" value="WD_REPEATS_2"/>
    <property type="match status" value="1"/>
</dbReference>
<dbReference type="AlphaFoldDB" id="A0A3Q0JJQ8"/>
<evidence type="ECO:0000256" key="7">
    <source>
        <dbReference type="SAM" id="SignalP"/>
    </source>
</evidence>
<dbReference type="GO" id="GO:0005783">
    <property type="term" value="C:endoplasmic reticulum"/>
    <property type="evidence" value="ECO:0007669"/>
    <property type="project" value="UniProtKB-SubCell"/>
</dbReference>
<evidence type="ECO:0000256" key="4">
    <source>
        <dbReference type="PROSITE-ProRule" id="PRU00221"/>
    </source>
</evidence>
<dbReference type="InterPro" id="IPR001623">
    <property type="entry name" value="DnaJ_domain"/>
</dbReference>
<dbReference type="SUPFAM" id="SSF50978">
    <property type="entry name" value="WD40 repeat-like"/>
    <property type="match status" value="1"/>
</dbReference>
<dbReference type="InterPro" id="IPR001680">
    <property type="entry name" value="WD40_rpt"/>
</dbReference>
<dbReference type="Pfam" id="PF13432">
    <property type="entry name" value="TPR_16"/>
    <property type="match status" value="1"/>
</dbReference>
<evidence type="ECO:0000256" key="6">
    <source>
        <dbReference type="SAM" id="MobiDB-lite"/>
    </source>
</evidence>
<sequence length="686" mass="78384">MIEHWQSPVKICSTWMVLFAIDTMISGIASSKADDVEKHLELGRDFLSRGLLQDALSHYLFFFSTGIASSKADDVEKHLELGRDFLSRGLLQDALSHYHAAVEGDPENYLTYFKRGTVYLALGKAKFALLDFDKVLQLKPDFKSARHQRAIVLFKQGEFEEAKKDLAVVADGSDDPFTTEAYNMYQQLPQLESYKVYALHYHSMADYQEAIRHLDYLIENCPWSSEFRELRSNCHELMGDIQAAIMDLRSTTKLTSDHTVGYFKLSKLHYRVGHVEDSLRSAVTSLFLWKDWLAAAYGSGHIRIFDSSKINYTYDGTRPVTAVRLLTETAAHARYITAMDVAMGADYLLTVSEDSYVKIWRVCKNNNVTVLWCDLGFEVVLVVASTLGLDIYDRDGVDLLFSHPCMDGPEDEYSFVKGIATLNNEVLWCDLGFEVVLVVASTLGLDIYDRDGVDLLFSHPCMDGPEDEYSFVKGIATLNNEVLCIQRTENDEPMISYVSHEKLCHCHLHVDESEDAMAACNEAINLFKEPHVLCDRAEVYLFNEMYDDAIRDFDEALHINPDFTRAKEGKGKAQKVQKQAEKRDYYKILGVKRNANKQEIVKAYRKLAQKWHPDGYSGAEKKKAEKKFMDIASAKEVLTDPEKRRKYDQGEDPLDPESGRHPEGFNPFQQFHHFQGSPFQFKFHFN</sequence>
<evidence type="ECO:0000259" key="8">
    <source>
        <dbReference type="PROSITE" id="PS50076"/>
    </source>
</evidence>
<dbReference type="Pfam" id="PF00226">
    <property type="entry name" value="DnaJ"/>
    <property type="match status" value="1"/>
</dbReference>
<evidence type="ECO:0000313" key="10">
    <source>
        <dbReference type="RefSeq" id="XP_026687388.1"/>
    </source>
</evidence>
<dbReference type="GO" id="GO:0051787">
    <property type="term" value="F:misfolded protein binding"/>
    <property type="evidence" value="ECO:0007669"/>
    <property type="project" value="TreeGrafter"/>
</dbReference>
<dbReference type="STRING" id="121845.A0A3Q0JJQ8"/>
<evidence type="ECO:0000256" key="2">
    <source>
        <dbReference type="ARBA" id="ARBA00022729"/>
    </source>
</evidence>
<dbReference type="PaxDb" id="121845-A0A3Q0JJQ8"/>
<keyword evidence="2 7" id="KW-0732">Signal</keyword>
<keyword evidence="4" id="KW-0853">WD repeat</keyword>
<evidence type="ECO:0000313" key="9">
    <source>
        <dbReference type="Proteomes" id="UP000079169"/>
    </source>
</evidence>
<evidence type="ECO:0000256" key="5">
    <source>
        <dbReference type="PROSITE-ProRule" id="PRU00339"/>
    </source>
</evidence>
<dbReference type="InterPro" id="IPR049546">
    <property type="entry name" value="WDR54_beta_prop"/>
</dbReference>
<keyword evidence="3" id="KW-0256">Endoplasmic reticulum</keyword>
<feature type="repeat" description="WD" evidence="4">
    <location>
        <begin position="329"/>
        <end position="370"/>
    </location>
</feature>
<dbReference type="CDD" id="cd06257">
    <property type="entry name" value="DnaJ"/>
    <property type="match status" value="1"/>
</dbReference>
<comment type="subcellular location">
    <subcellularLocation>
        <location evidence="1">Endoplasmic reticulum</location>
    </subcellularLocation>
</comment>
<dbReference type="Gene3D" id="1.10.287.110">
    <property type="entry name" value="DnaJ domain"/>
    <property type="match status" value="1"/>
</dbReference>
<protein>
    <submittedName>
        <fullName evidence="10">DnaJ homolog subfamily C member 3</fullName>
    </submittedName>
</protein>
<dbReference type="InterPro" id="IPR036869">
    <property type="entry name" value="J_dom_sf"/>
</dbReference>
<keyword evidence="9" id="KW-1185">Reference proteome</keyword>
<proteinExistence type="predicted"/>
<feature type="chain" id="PRO_5017996037" evidence="7">
    <location>
        <begin position="34"/>
        <end position="686"/>
    </location>
</feature>
<feature type="repeat" description="TPR" evidence="5">
    <location>
        <begin position="75"/>
        <end position="108"/>
    </location>
</feature>
<accession>A0A3Q0JJQ8</accession>
<dbReference type="PROSITE" id="PS50005">
    <property type="entry name" value="TPR"/>
    <property type="match status" value="3"/>
</dbReference>
<dbReference type="SMART" id="SM00320">
    <property type="entry name" value="WD40"/>
    <property type="match status" value="2"/>
</dbReference>
<dbReference type="InterPro" id="IPR036322">
    <property type="entry name" value="WD40_repeat_dom_sf"/>
</dbReference>
<feature type="domain" description="J" evidence="8">
    <location>
        <begin position="584"/>
        <end position="651"/>
    </location>
</feature>
<feature type="repeat" description="TPR" evidence="5">
    <location>
        <begin position="530"/>
        <end position="563"/>
    </location>
</feature>
<evidence type="ECO:0000256" key="3">
    <source>
        <dbReference type="ARBA" id="ARBA00022824"/>
    </source>
</evidence>
<dbReference type="Gene3D" id="1.25.40.10">
    <property type="entry name" value="Tetratricopeptide repeat domain"/>
    <property type="match status" value="2"/>
</dbReference>
<feature type="signal peptide" evidence="7">
    <location>
        <begin position="1"/>
        <end position="33"/>
    </location>
</feature>
<gene>
    <name evidence="10" type="primary">LOC103520499</name>
</gene>
<dbReference type="SUPFAM" id="SSF48452">
    <property type="entry name" value="TPR-like"/>
    <property type="match status" value="2"/>
</dbReference>
<dbReference type="InterPro" id="IPR051727">
    <property type="entry name" value="DnaJ_C3_Co-chaperones"/>
</dbReference>
<name>A0A3Q0JJQ8_DIACI</name>
<evidence type="ECO:0000256" key="1">
    <source>
        <dbReference type="ARBA" id="ARBA00004240"/>
    </source>
</evidence>
<keyword evidence="5" id="KW-0802">TPR repeat</keyword>
<dbReference type="KEGG" id="dci:103520499"/>
<dbReference type="GO" id="GO:0034975">
    <property type="term" value="P:protein folding in endoplasmic reticulum"/>
    <property type="evidence" value="ECO:0007669"/>
    <property type="project" value="TreeGrafter"/>
</dbReference>
<feature type="compositionally biased region" description="Basic and acidic residues" evidence="6">
    <location>
        <begin position="639"/>
        <end position="649"/>
    </location>
</feature>
<dbReference type="GO" id="GO:0051087">
    <property type="term" value="F:protein-folding chaperone binding"/>
    <property type="evidence" value="ECO:0007669"/>
    <property type="project" value="TreeGrafter"/>
</dbReference>
<dbReference type="InterPro" id="IPR019734">
    <property type="entry name" value="TPR_rpt"/>
</dbReference>
<dbReference type="PRINTS" id="PR00625">
    <property type="entry name" value="JDOMAIN"/>
</dbReference>
<dbReference type="SUPFAM" id="SSF46565">
    <property type="entry name" value="Chaperone J-domain"/>
    <property type="match status" value="1"/>
</dbReference>
<dbReference type="InterPro" id="IPR011990">
    <property type="entry name" value="TPR-like_helical_dom_sf"/>
</dbReference>
<feature type="repeat" description="TPR" evidence="5">
    <location>
        <begin position="109"/>
        <end position="142"/>
    </location>
</feature>
<dbReference type="PANTHER" id="PTHR44140">
    <property type="entry name" value="LD25575P"/>
    <property type="match status" value="1"/>
</dbReference>
<dbReference type="Proteomes" id="UP000079169">
    <property type="component" value="Unplaced"/>
</dbReference>
<dbReference type="SMART" id="SM00028">
    <property type="entry name" value="TPR"/>
    <property type="match status" value="4"/>
</dbReference>
<dbReference type="PANTHER" id="PTHR44140:SF2">
    <property type="entry name" value="LD25575P"/>
    <property type="match status" value="1"/>
</dbReference>
<organism evidence="9 10">
    <name type="scientific">Diaphorina citri</name>
    <name type="common">Asian citrus psyllid</name>
    <dbReference type="NCBI Taxonomy" id="121845"/>
    <lineage>
        <taxon>Eukaryota</taxon>
        <taxon>Metazoa</taxon>
        <taxon>Ecdysozoa</taxon>
        <taxon>Arthropoda</taxon>
        <taxon>Hexapoda</taxon>
        <taxon>Insecta</taxon>
        <taxon>Pterygota</taxon>
        <taxon>Neoptera</taxon>
        <taxon>Paraneoptera</taxon>
        <taxon>Hemiptera</taxon>
        <taxon>Sternorrhyncha</taxon>
        <taxon>Psylloidea</taxon>
        <taxon>Psyllidae</taxon>
        <taxon>Diaphorininae</taxon>
        <taxon>Diaphorina</taxon>
    </lineage>
</organism>
<dbReference type="RefSeq" id="XP_026687388.1">
    <property type="nucleotide sequence ID" value="XM_026831587.1"/>
</dbReference>
<reference evidence="10" key="1">
    <citation type="submission" date="2025-08" db="UniProtKB">
        <authorList>
            <consortium name="RefSeq"/>
        </authorList>
    </citation>
    <scope>IDENTIFICATION</scope>
</reference>
<dbReference type="PROSITE" id="PS50076">
    <property type="entry name" value="DNAJ_2"/>
    <property type="match status" value="1"/>
</dbReference>
<dbReference type="Pfam" id="PF21031">
    <property type="entry name" value="WDR54"/>
    <property type="match status" value="1"/>
</dbReference>
<feature type="region of interest" description="Disordered" evidence="6">
    <location>
        <begin position="639"/>
        <end position="669"/>
    </location>
</feature>
<dbReference type="GeneID" id="103520499"/>
<dbReference type="SMART" id="SM00271">
    <property type="entry name" value="DnaJ"/>
    <property type="match status" value="1"/>
</dbReference>